<dbReference type="Gene3D" id="3.30.565.10">
    <property type="entry name" value="Histidine kinase-like ATPase, C-terminal domain"/>
    <property type="match status" value="1"/>
</dbReference>
<dbReference type="PANTHER" id="PTHR43547:SF2">
    <property type="entry name" value="HYBRID SIGNAL TRANSDUCTION HISTIDINE KINASE C"/>
    <property type="match status" value="1"/>
</dbReference>
<dbReference type="SMART" id="SM00387">
    <property type="entry name" value="HATPase_c"/>
    <property type="match status" value="1"/>
</dbReference>
<dbReference type="InterPro" id="IPR000014">
    <property type="entry name" value="PAS"/>
</dbReference>
<keyword evidence="5 14" id="KW-0418">Kinase</keyword>
<dbReference type="PROSITE" id="PS50110">
    <property type="entry name" value="RESPONSE_REGULATORY"/>
    <property type="match status" value="1"/>
</dbReference>
<dbReference type="PROSITE" id="PS50109">
    <property type="entry name" value="HIS_KIN"/>
    <property type="match status" value="1"/>
</dbReference>
<dbReference type="EC" id="2.7.13.3" evidence="3"/>
<feature type="region of interest" description="Disordered" evidence="9">
    <location>
        <begin position="522"/>
        <end position="541"/>
    </location>
</feature>
<dbReference type="InterPro" id="IPR036097">
    <property type="entry name" value="HisK_dim/P_sf"/>
</dbReference>
<dbReference type="CDD" id="cd16922">
    <property type="entry name" value="HATPase_EvgS-ArcB-TorS-like"/>
    <property type="match status" value="1"/>
</dbReference>
<gene>
    <name evidence="14" type="primary">pleD</name>
    <name evidence="14" type="ORF">GKIL_2670</name>
</gene>
<feature type="domain" description="PAS" evidence="12">
    <location>
        <begin position="153"/>
        <end position="223"/>
    </location>
</feature>
<dbReference type="InterPro" id="IPR003661">
    <property type="entry name" value="HisK_dim/P_dom"/>
</dbReference>
<comment type="similarity">
    <text evidence="2">In the N-terminal section; belongs to the phytochrome family.</text>
</comment>
<evidence type="ECO:0000256" key="6">
    <source>
        <dbReference type="ARBA" id="ARBA00023012"/>
    </source>
</evidence>
<dbReference type="FunFam" id="3.30.565.10:FF:000010">
    <property type="entry name" value="Sensor histidine kinase RcsC"/>
    <property type="match status" value="1"/>
</dbReference>
<protein>
    <recommendedName>
        <fullName evidence="7">Circadian input-output histidine kinase CikA</fullName>
        <ecNumber evidence="3">2.7.13.3</ecNumber>
    </recommendedName>
</protein>
<keyword evidence="14" id="KW-0808">Transferase</keyword>
<dbReference type="SUPFAM" id="SSF55874">
    <property type="entry name" value="ATPase domain of HSP90 chaperone/DNA topoisomerase II/histidine kinase"/>
    <property type="match status" value="1"/>
</dbReference>
<name>U5QJ30_GLOK1</name>
<dbReference type="InterPro" id="IPR035965">
    <property type="entry name" value="PAS-like_dom_sf"/>
</dbReference>
<dbReference type="SUPFAM" id="SSF52172">
    <property type="entry name" value="CheY-like"/>
    <property type="match status" value="1"/>
</dbReference>
<comment type="catalytic activity">
    <reaction evidence="1">
        <text>ATP + protein L-histidine = ADP + protein N-phospho-L-histidine.</text>
        <dbReference type="EC" id="2.7.13.3"/>
    </reaction>
</comment>
<sequence>MNATPVEPVSILLVDDRSENLLALQAVLGGLGQNLVTARSAQEALRCVLRQDFALILLDVQMPGMDGFEAARLIRSRPRSHSTPIIFLTAYSSSDSLVFRGYSLGAVDYLFKPIDPAILVSKVSVFVELFQRTAEVQRQAQALSAMNDRLLRSEERLIDFLDNAGDLIQIVTIEGRLLYVNQSWQRTLGYQPADIEAITCFDVVLPEERAALVQLFERLQDEPASRRIEVTLLSRNGRAIPTEGSFNCRFEDGKLQAIRCIFHDLSERRQIEEARAQALIEQMAREQAEAASRTKDEFLAMVSHELRTPLNAVLGWSQLLLRRRLDEAATERALDAIERNARLQLQLVEDLLDISRIVTGKLHLDLRPVNLSEVLEFAMGTIRSNAEARQIQLHNPSAGSALHHYRVMGDSNRLSQVFWNLLSNAVKFTPNGGSVEVSLLRSTDTVTINVSDTGIGIRPEFLPHVFERFRQADSSSTRQHGGLGLGLAIVRHLVELHGGTIAVTSGGEGQGTTFTVELPALGEPQEHPACETTGSPQASHS</sequence>
<dbReference type="SMART" id="SM00091">
    <property type="entry name" value="PAS"/>
    <property type="match status" value="1"/>
</dbReference>
<dbReference type="Gene3D" id="1.10.287.130">
    <property type="match status" value="1"/>
</dbReference>
<dbReference type="Pfam" id="PF13426">
    <property type="entry name" value="PAS_9"/>
    <property type="match status" value="1"/>
</dbReference>
<dbReference type="Proteomes" id="UP000017396">
    <property type="component" value="Chromosome"/>
</dbReference>
<evidence type="ECO:0000256" key="1">
    <source>
        <dbReference type="ARBA" id="ARBA00000085"/>
    </source>
</evidence>
<feature type="modified residue" description="4-aspartylphosphate" evidence="8">
    <location>
        <position position="59"/>
    </location>
</feature>
<dbReference type="PROSITE" id="PS50112">
    <property type="entry name" value="PAS"/>
    <property type="match status" value="1"/>
</dbReference>
<keyword evidence="4 8" id="KW-0597">Phosphoprotein</keyword>
<proteinExistence type="inferred from homology"/>
<dbReference type="STRING" id="1183438.GKIL_2670"/>
<accession>U5QJ30</accession>
<dbReference type="CDD" id="cd00130">
    <property type="entry name" value="PAS"/>
    <property type="match status" value="1"/>
</dbReference>
<dbReference type="InterPro" id="IPR003594">
    <property type="entry name" value="HATPase_dom"/>
</dbReference>
<dbReference type="OrthoDB" id="9790669at2"/>
<evidence type="ECO:0000259" key="13">
    <source>
        <dbReference type="PROSITE" id="PS50113"/>
    </source>
</evidence>
<dbReference type="SUPFAM" id="SSF47384">
    <property type="entry name" value="Homodimeric domain of signal transducing histidine kinase"/>
    <property type="match status" value="1"/>
</dbReference>
<evidence type="ECO:0000256" key="2">
    <source>
        <dbReference type="ARBA" id="ARBA00006402"/>
    </source>
</evidence>
<dbReference type="AlphaFoldDB" id="U5QJ30"/>
<evidence type="ECO:0000256" key="7">
    <source>
        <dbReference type="ARBA" id="ARBA00074306"/>
    </source>
</evidence>
<dbReference type="SMART" id="SM00448">
    <property type="entry name" value="REC"/>
    <property type="match status" value="1"/>
</dbReference>
<feature type="domain" description="Response regulatory" evidence="11">
    <location>
        <begin position="10"/>
        <end position="127"/>
    </location>
</feature>
<dbReference type="eggNOG" id="COG3437">
    <property type="taxonomic scope" value="Bacteria"/>
</dbReference>
<dbReference type="InterPro" id="IPR004358">
    <property type="entry name" value="Sig_transdc_His_kin-like_C"/>
</dbReference>
<keyword evidence="15" id="KW-1185">Reference proteome</keyword>
<evidence type="ECO:0000259" key="10">
    <source>
        <dbReference type="PROSITE" id="PS50109"/>
    </source>
</evidence>
<evidence type="ECO:0000313" key="14">
    <source>
        <dbReference type="EMBL" id="AGY58916.1"/>
    </source>
</evidence>
<dbReference type="InterPro" id="IPR036890">
    <property type="entry name" value="HATPase_C_sf"/>
</dbReference>
<dbReference type="InterPro" id="IPR000700">
    <property type="entry name" value="PAS-assoc_C"/>
</dbReference>
<dbReference type="NCBIfam" id="TIGR00229">
    <property type="entry name" value="sensory_box"/>
    <property type="match status" value="1"/>
</dbReference>
<dbReference type="PROSITE" id="PS50113">
    <property type="entry name" value="PAC"/>
    <property type="match status" value="1"/>
</dbReference>
<dbReference type="Pfam" id="PF00072">
    <property type="entry name" value="Response_reg"/>
    <property type="match status" value="1"/>
</dbReference>
<evidence type="ECO:0000256" key="4">
    <source>
        <dbReference type="ARBA" id="ARBA00022553"/>
    </source>
</evidence>
<dbReference type="eggNOG" id="COG5002">
    <property type="taxonomic scope" value="Bacteria"/>
</dbReference>
<dbReference type="SMART" id="SM00388">
    <property type="entry name" value="HisKA"/>
    <property type="match status" value="1"/>
</dbReference>
<dbReference type="Gene3D" id="3.40.50.2300">
    <property type="match status" value="1"/>
</dbReference>
<dbReference type="EMBL" id="CP003587">
    <property type="protein sequence ID" value="AGY58916.1"/>
    <property type="molecule type" value="Genomic_DNA"/>
</dbReference>
<evidence type="ECO:0000259" key="12">
    <source>
        <dbReference type="PROSITE" id="PS50112"/>
    </source>
</evidence>
<dbReference type="InterPro" id="IPR005467">
    <property type="entry name" value="His_kinase_dom"/>
</dbReference>
<evidence type="ECO:0000259" key="11">
    <source>
        <dbReference type="PROSITE" id="PS50110"/>
    </source>
</evidence>
<feature type="domain" description="Histidine kinase" evidence="10">
    <location>
        <begin position="301"/>
        <end position="522"/>
    </location>
</feature>
<reference evidence="14 15" key="1">
    <citation type="journal article" date="2013" name="PLoS ONE">
        <title>Cultivation and Complete Genome Sequencing of Gloeobacter kilaueensis sp. nov., from a Lava Cave in Kilauea Caldera, Hawai'i.</title>
        <authorList>
            <person name="Saw J.H."/>
            <person name="Schatz M."/>
            <person name="Brown M.V."/>
            <person name="Kunkel D.D."/>
            <person name="Foster J.S."/>
            <person name="Shick H."/>
            <person name="Christensen S."/>
            <person name="Hou S."/>
            <person name="Wan X."/>
            <person name="Donachie S.P."/>
        </authorList>
    </citation>
    <scope>NUCLEOTIDE SEQUENCE [LARGE SCALE GENOMIC DNA]</scope>
    <source>
        <strain evidence="15">JS</strain>
    </source>
</reference>
<dbReference type="PATRIC" id="fig|1183438.3.peg.2628"/>
<dbReference type="InterPro" id="IPR011006">
    <property type="entry name" value="CheY-like_superfamily"/>
</dbReference>
<dbReference type="InterPro" id="IPR001789">
    <property type="entry name" value="Sig_transdc_resp-reg_receiver"/>
</dbReference>
<dbReference type="Pfam" id="PF00512">
    <property type="entry name" value="HisKA"/>
    <property type="match status" value="1"/>
</dbReference>
<dbReference type="PANTHER" id="PTHR43547">
    <property type="entry name" value="TWO-COMPONENT HISTIDINE KINASE"/>
    <property type="match status" value="1"/>
</dbReference>
<evidence type="ECO:0000256" key="3">
    <source>
        <dbReference type="ARBA" id="ARBA00012438"/>
    </source>
</evidence>
<dbReference type="Gene3D" id="3.30.450.20">
    <property type="entry name" value="PAS domain"/>
    <property type="match status" value="1"/>
</dbReference>
<evidence type="ECO:0000313" key="15">
    <source>
        <dbReference type="Proteomes" id="UP000017396"/>
    </source>
</evidence>
<feature type="compositionally biased region" description="Polar residues" evidence="9">
    <location>
        <begin position="532"/>
        <end position="541"/>
    </location>
</feature>
<dbReference type="SUPFAM" id="SSF55785">
    <property type="entry name" value="PYP-like sensor domain (PAS domain)"/>
    <property type="match status" value="1"/>
</dbReference>
<dbReference type="PRINTS" id="PR00344">
    <property type="entry name" value="BCTRLSENSOR"/>
</dbReference>
<dbReference type="RefSeq" id="WP_023174120.1">
    <property type="nucleotide sequence ID" value="NC_022600.1"/>
</dbReference>
<dbReference type="HOGENOM" id="CLU_000445_114_72_3"/>
<feature type="domain" description="PAC" evidence="13">
    <location>
        <begin position="226"/>
        <end position="277"/>
    </location>
</feature>
<keyword evidence="6" id="KW-0902">Two-component regulatory system</keyword>
<evidence type="ECO:0000256" key="9">
    <source>
        <dbReference type="SAM" id="MobiDB-lite"/>
    </source>
</evidence>
<dbReference type="KEGG" id="glj:GKIL_2670"/>
<organism evidence="14 15">
    <name type="scientific">Gloeobacter kilaueensis (strain ATCC BAA-2537 / CCAP 1431/1 / ULC 316 / JS1)</name>
    <dbReference type="NCBI Taxonomy" id="1183438"/>
    <lineage>
        <taxon>Bacteria</taxon>
        <taxon>Bacillati</taxon>
        <taxon>Cyanobacteriota</taxon>
        <taxon>Cyanophyceae</taxon>
        <taxon>Gloeobacterales</taxon>
        <taxon>Gloeobacteraceae</taxon>
        <taxon>Gloeobacter</taxon>
    </lineage>
</organism>
<evidence type="ECO:0000256" key="5">
    <source>
        <dbReference type="ARBA" id="ARBA00022777"/>
    </source>
</evidence>
<dbReference type="CDD" id="cd00082">
    <property type="entry name" value="HisKA"/>
    <property type="match status" value="1"/>
</dbReference>
<dbReference type="Pfam" id="PF02518">
    <property type="entry name" value="HATPase_c"/>
    <property type="match status" value="1"/>
</dbReference>
<dbReference type="GO" id="GO:0000155">
    <property type="term" value="F:phosphorelay sensor kinase activity"/>
    <property type="evidence" value="ECO:0007669"/>
    <property type="project" value="InterPro"/>
</dbReference>
<evidence type="ECO:0000256" key="8">
    <source>
        <dbReference type="PROSITE-ProRule" id="PRU00169"/>
    </source>
</evidence>